<feature type="transmembrane region" description="Helical" evidence="1">
    <location>
        <begin position="43"/>
        <end position="61"/>
    </location>
</feature>
<keyword evidence="4" id="KW-0808">Transferase</keyword>
<feature type="transmembrane region" description="Helical" evidence="1">
    <location>
        <begin position="209"/>
        <end position="232"/>
    </location>
</feature>
<proteinExistence type="predicted"/>
<feature type="transmembrane region" description="Helical" evidence="1">
    <location>
        <begin position="21"/>
        <end position="37"/>
    </location>
</feature>
<protein>
    <submittedName>
        <fullName evidence="4">Peptidoglycan/LPS O-acetylase OafA/YrhL, contains acyltransferase and SGNH-hydrolase domains</fullName>
    </submittedName>
</protein>
<dbReference type="InterPro" id="IPR050879">
    <property type="entry name" value="Acyltransferase_3"/>
</dbReference>
<accession>A0A1H0G2R6</accession>
<reference evidence="4 5" key="1">
    <citation type="submission" date="2016-10" db="EMBL/GenBank/DDBJ databases">
        <authorList>
            <person name="de Groot N.N."/>
        </authorList>
    </citation>
    <scope>NUCLEOTIDE SEQUENCE [LARGE SCALE GENOMIC DNA]</scope>
    <source>
        <strain evidence="4 5">CGMCC 1.11147</strain>
    </source>
</reference>
<dbReference type="PANTHER" id="PTHR23028">
    <property type="entry name" value="ACETYLTRANSFERASE"/>
    <property type="match status" value="1"/>
</dbReference>
<dbReference type="GO" id="GO:0016787">
    <property type="term" value="F:hydrolase activity"/>
    <property type="evidence" value="ECO:0007669"/>
    <property type="project" value="UniProtKB-KW"/>
</dbReference>
<name>A0A1H0G2R6_9ACTN</name>
<feature type="transmembrane region" description="Helical" evidence="1">
    <location>
        <begin position="153"/>
        <end position="170"/>
    </location>
</feature>
<evidence type="ECO:0000259" key="3">
    <source>
        <dbReference type="Pfam" id="PF19040"/>
    </source>
</evidence>
<dbReference type="PANTHER" id="PTHR23028:SF53">
    <property type="entry name" value="ACYL_TRANSF_3 DOMAIN-CONTAINING PROTEIN"/>
    <property type="match status" value="1"/>
</dbReference>
<dbReference type="EMBL" id="FNIC01000005">
    <property type="protein sequence ID" value="SDO01187.1"/>
    <property type="molecule type" value="Genomic_DNA"/>
</dbReference>
<evidence type="ECO:0000313" key="4">
    <source>
        <dbReference type="EMBL" id="SDO01187.1"/>
    </source>
</evidence>
<feature type="transmembrane region" description="Helical" evidence="1">
    <location>
        <begin position="268"/>
        <end position="286"/>
    </location>
</feature>
<keyword evidence="1" id="KW-0472">Membrane</keyword>
<feature type="transmembrane region" description="Helical" evidence="1">
    <location>
        <begin position="335"/>
        <end position="352"/>
    </location>
</feature>
<dbReference type="OrthoDB" id="3404679at2"/>
<feature type="transmembrane region" description="Helical" evidence="1">
    <location>
        <begin position="82"/>
        <end position="103"/>
    </location>
</feature>
<organism evidence="4 5">
    <name type="scientific">Nocardioides szechwanensis</name>
    <dbReference type="NCBI Taxonomy" id="1005944"/>
    <lineage>
        <taxon>Bacteria</taxon>
        <taxon>Bacillati</taxon>
        <taxon>Actinomycetota</taxon>
        <taxon>Actinomycetes</taxon>
        <taxon>Propionibacteriales</taxon>
        <taxon>Nocardioidaceae</taxon>
        <taxon>Nocardioides</taxon>
    </lineage>
</organism>
<dbReference type="Proteomes" id="UP000199004">
    <property type="component" value="Unassembled WGS sequence"/>
</dbReference>
<keyword evidence="4" id="KW-0012">Acyltransferase</keyword>
<feature type="transmembrane region" description="Helical" evidence="1">
    <location>
        <begin position="177"/>
        <end position="197"/>
    </location>
</feature>
<dbReference type="GO" id="GO:0009103">
    <property type="term" value="P:lipopolysaccharide biosynthetic process"/>
    <property type="evidence" value="ECO:0007669"/>
    <property type="project" value="TreeGrafter"/>
</dbReference>
<feature type="transmembrane region" description="Helical" evidence="1">
    <location>
        <begin position="244"/>
        <end position="262"/>
    </location>
</feature>
<dbReference type="InterPro" id="IPR043968">
    <property type="entry name" value="SGNH"/>
</dbReference>
<dbReference type="RefSeq" id="WP_091025829.1">
    <property type="nucleotide sequence ID" value="NZ_BKAE01000017.1"/>
</dbReference>
<dbReference type="GO" id="GO:0016020">
    <property type="term" value="C:membrane"/>
    <property type="evidence" value="ECO:0007669"/>
    <property type="project" value="TreeGrafter"/>
</dbReference>
<feature type="domain" description="Acyltransferase 3" evidence="2">
    <location>
        <begin position="15"/>
        <end position="345"/>
    </location>
</feature>
<dbReference type="Pfam" id="PF19040">
    <property type="entry name" value="SGNH"/>
    <property type="match status" value="1"/>
</dbReference>
<dbReference type="GO" id="GO:0016747">
    <property type="term" value="F:acyltransferase activity, transferring groups other than amino-acyl groups"/>
    <property type="evidence" value="ECO:0007669"/>
    <property type="project" value="InterPro"/>
</dbReference>
<keyword evidence="1" id="KW-0812">Transmembrane</keyword>
<keyword evidence="1" id="KW-1133">Transmembrane helix</keyword>
<evidence type="ECO:0000313" key="5">
    <source>
        <dbReference type="Proteomes" id="UP000199004"/>
    </source>
</evidence>
<evidence type="ECO:0000259" key="2">
    <source>
        <dbReference type="Pfam" id="PF01757"/>
    </source>
</evidence>
<gene>
    <name evidence="4" type="ORF">SAMN05192576_3235</name>
</gene>
<dbReference type="InterPro" id="IPR002656">
    <property type="entry name" value="Acyl_transf_3_dom"/>
</dbReference>
<evidence type="ECO:0000256" key="1">
    <source>
        <dbReference type="SAM" id="Phobius"/>
    </source>
</evidence>
<keyword evidence="4" id="KW-0378">Hydrolase</keyword>
<dbReference type="AlphaFoldDB" id="A0A1H0G2R6"/>
<sequence>MTSPSAPRKPGFRDDIQGMRAIAVITVIAAHAGLPFLPGGYVGVDVFFVISGFLITQLLVTEAARTGRLSLPTFYARRARRILPAASVVLVLTVIASLIWMSVLEAIDLAKDALWSAVFAANIRFAHQGVDYFANEAAPSPVQHYWSLAVEEQFYLVWPLLVGLCFWWAAERHGRRAGALHALLVLVAAIATASLVWSMLRTDTAPQSAYFSTLTRAWELAVGAGVAIVVHSGRTLRGRVTNEVVAWGGLAAIAGACVAFDAGLAFPGYAALLPVLGTAAVLYSGARQNSRTTWAARMLSLAPMRAVGDWSYSLYLWHWPLLVIPVAALGRDLRTVEVLLMVALTFELGYFTHRFVETPFRTKRAWSRPRRTLVLYPVFLALVGSTAGAGWAWSDYRVSEHGDNPAISTAQFGIAEQGAEDLVRASVLAAQADLPVPSDLTPDLLDLLDDLPDVGDCLYEGGADWELCPRGDDDGTKTLVVVGDSHARAWVPAFDVIAERAGYRAFYLVKAQCTAAFVSPSEVFTGEPWPECDDFHDWTREQIEALDPDLLVVSSAAPITGLTDGDGRRLRSLDDISAALRVGLADMLETYQPLADRLVMLSDVPRLAVDPAVCLSTFGVGLADCTLAPDVTGTQMRELATGVATQVGVEEIDPAAWLCADGLCPTVVGSTIAYRDRGHISATRAAELAEPLGEALGIWSPEEPSEP</sequence>
<feature type="transmembrane region" description="Helical" evidence="1">
    <location>
        <begin position="307"/>
        <end position="329"/>
    </location>
</feature>
<feature type="transmembrane region" description="Helical" evidence="1">
    <location>
        <begin position="373"/>
        <end position="393"/>
    </location>
</feature>
<dbReference type="STRING" id="1005944.SAMN05192576_3235"/>
<keyword evidence="5" id="KW-1185">Reference proteome</keyword>
<dbReference type="Pfam" id="PF01757">
    <property type="entry name" value="Acyl_transf_3"/>
    <property type="match status" value="1"/>
</dbReference>
<feature type="domain" description="SGNH" evidence="3">
    <location>
        <begin position="457"/>
        <end position="690"/>
    </location>
</feature>